<dbReference type="OrthoDB" id="1055148at2759"/>
<comment type="subcellular location">
    <subcellularLocation>
        <location evidence="1">Membrane</location>
        <topology evidence="1">Single-pass membrane protein</topology>
    </subcellularLocation>
</comment>
<dbReference type="CDD" id="cd20653">
    <property type="entry name" value="CYP81"/>
    <property type="match status" value="1"/>
</dbReference>
<protein>
    <submittedName>
        <fullName evidence="14">Isoflavone 2'-hydroxylase-like</fullName>
    </submittedName>
</protein>
<dbReference type="PRINTS" id="PR00463">
    <property type="entry name" value="EP450I"/>
</dbReference>
<evidence type="ECO:0000256" key="5">
    <source>
        <dbReference type="ARBA" id="ARBA00022723"/>
    </source>
</evidence>
<evidence type="ECO:0000256" key="4">
    <source>
        <dbReference type="ARBA" id="ARBA00022692"/>
    </source>
</evidence>
<comment type="similarity">
    <text evidence="2 12">Belongs to the cytochrome P450 family.</text>
</comment>
<dbReference type="KEGG" id="mcha:111009467"/>
<dbReference type="GO" id="GO:0004497">
    <property type="term" value="F:monooxygenase activity"/>
    <property type="evidence" value="ECO:0007669"/>
    <property type="project" value="UniProtKB-KW"/>
</dbReference>
<proteinExistence type="inferred from homology"/>
<dbReference type="GO" id="GO:0016705">
    <property type="term" value="F:oxidoreductase activity, acting on paired donors, with incorporation or reduction of molecular oxygen"/>
    <property type="evidence" value="ECO:0007669"/>
    <property type="project" value="InterPro"/>
</dbReference>
<evidence type="ECO:0000256" key="9">
    <source>
        <dbReference type="ARBA" id="ARBA00023033"/>
    </source>
</evidence>
<keyword evidence="8 11" id="KW-0408">Iron</keyword>
<dbReference type="SUPFAM" id="SSF48264">
    <property type="entry name" value="Cytochrome P450"/>
    <property type="match status" value="1"/>
</dbReference>
<dbReference type="FunFam" id="1.10.630.10:FF:000023">
    <property type="entry name" value="Cytochrome P450 family protein"/>
    <property type="match status" value="1"/>
</dbReference>
<evidence type="ECO:0000313" key="14">
    <source>
        <dbReference type="RefSeq" id="XP_022138249.1"/>
    </source>
</evidence>
<keyword evidence="7 12" id="KW-0560">Oxidoreductase</keyword>
<dbReference type="InterPro" id="IPR001128">
    <property type="entry name" value="Cyt_P450"/>
</dbReference>
<dbReference type="PROSITE" id="PS00086">
    <property type="entry name" value="CYTOCHROME_P450"/>
    <property type="match status" value="1"/>
</dbReference>
<dbReference type="InterPro" id="IPR002401">
    <property type="entry name" value="Cyt_P450_E_grp-I"/>
</dbReference>
<evidence type="ECO:0000256" key="1">
    <source>
        <dbReference type="ARBA" id="ARBA00004167"/>
    </source>
</evidence>
<dbReference type="PANTHER" id="PTHR47947:SF62">
    <property type="entry name" value="CYTOCHROME P450, FAMILY 81, SUBFAMILY D, POLYPEPTIDE 5"/>
    <property type="match status" value="1"/>
</dbReference>
<keyword evidence="5 11" id="KW-0479">Metal-binding</keyword>
<dbReference type="InterPro" id="IPR050651">
    <property type="entry name" value="Plant_Cytochrome_P450_Monoox"/>
</dbReference>
<sequence length="512" mass="57833">MEETLQFSRFLIPLALLFALIHVFNFKLKKVSSKNLPPGPPSLPVIGHLHLLREPFHQMLQNLSKKYGPILSLSLGFRSVVVVSSPSAAQECFTKNDIVFANRPRMISGKILNYNYTSVGATAYGQHWRIMRRIATTDLLSTHRLNSFINLRQQEVKLWLKNLYQTTGQNNVQVEIRTKLTELSFNIALRMMTGKRYFGVDVEDSEEGRKLKKVMKEVSLLSGASYPADFLSVLKLIDYQGFRKRLWKVWAGADGFAQSLIDGRRERKASCSFSPEESRKNMIDTMLSLQDSDPGYYKDHIIKGQILTLLAAGTDTTAGTIEWGMSLLLNHRTIMKKVWSEINEYVGEQRLVEEADLTNLPFLQAIINETNRLFPALPILVPRESSEDCTIGGYDIPKGTMLVVNVWAIHRDPKVWQDPTSFQPERFENGEVVEANKLLPFGMGRRACPGSGLAHRVVGLALATLIQCFEWDKIGPNEIDLFQGNGLTMPKAHPLEAMCKPRAPMINLLSQL</sequence>
<dbReference type="AlphaFoldDB" id="A0A6J1C9L7"/>
<keyword evidence="6" id="KW-1133">Transmembrane helix</keyword>
<dbReference type="GO" id="GO:0020037">
    <property type="term" value="F:heme binding"/>
    <property type="evidence" value="ECO:0007669"/>
    <property type="project" value="InterPro"/>
</dbReference>
<evidence type="ECO:0000256" key="10">
    <source>
        <dbReference type="ARBA" id="ARBA00023136"/>
    </source>
</evidence>
<evidence type="ECO:0000313" key="13">
    <source>
        <dbReference type="Proteomes" id="UP000504603"/>
    </source>
</evidence>
<dbReference type="Pfam" id="PF00067">
    <property type="entry name" value="p450"/>
    <property type="match status" value="1"/>
</dbReference>
<dbReference type="GeneID" id="111009467"/>
<evidence type="ECO:0000256" key="2">
    <source>
        <dbReference type="ARBA" id="ARBA00010617"/>
    </source>
</evidence>
<evidence type="ECO:0000256" key="12">
    <source>
        <dbReference type="RuleBase" id="RU000461"/>
    </source>
</evidence>
<keyword evidence="13" id="KW-1185">Reference proteome</keyword>
<dbReference type="Gene3D" id="1.10.630.10">
    <property type="entry name" value="Cytochrome P450"/>
    <property type="match status" value="1"/>
</dbReference>
<dbReference type="GO" id="GO:0016020">
    <property type="term" value="C:membrane"/>
    <property type="evidence" value="ECO:0007669"/>
    <property type="project" value="UniProtKB-SubCell"/>
</dbReference>
<organism evidence="13 14">
    <name type="scientific">Momordica charantia</name>
    <name type="common">Bitter gourd</name>
    <name type="synonym">Balsam pear</name>
    <dbReference type="NCBI Taxonomy" id="3673"/>
    <lineage>
        <taxon>Eukaryota</taxon>
        <taxon>Viridiplantae</taxon>
        <taxon>Streptophyta</taxon>
        <taxon>Embryophyta</taxon>
        <taxon>Tracheophyta</taxon>
        <taxon>Spermatophyta</taxon>
        <taxon>Magnoliopsida</taxon>
        <taxon>eudicotyledons</taxon>
        <taxon>Gunneridae</taxon>
        <taxon>Pentapetalae</taxon>
        <taxon>rosids</taxon>
        <taxon>fabids</taxon>
        <taxon>Cucurbitales</taxon>
        <taxon>Cucurbitaceae</taxon>
        <taxon>Momordiceae</taxon>
        <taxon>Momordica</taxon>
    </lineage>
</organism>
<dbReference type="InterPro" id="IPR036396">
    <property type="entry name" value="Cyt_P450_sf"/>
</dbReference>
<keyword evidence="4" id="KW-0812">Transmembrane</keyword>
<comment type="cofactor">
    <cofactor evidence="11">
        <name>heme</name>
        <dbReference type="ChEBI" id="CHEBI:30413"/>
    </cofactor>
</comment>
<feature type="binding site" description="axial binding residue" evidence="11">
    <location>
        <position position="448"/>
    </location>
    <ligand>
        <name>heme</name>
        <dbReference type="ChEBI" id="CHEBI:30413"/>
    </ligand>
    <ligandPart>
        <name>Fe</name>
        <dbReference type="ChEBI" id="CHEBI:18248"/>
    </ligandPart>
</feature>
<dbReference type="PRINTS" id="PR00385">
    <property type="entry name" value="P450"/>
</dbReference>
<evidence type="ECO:0000256" key="6">
    <source>
        <dbReference type="ARBA" id="ARBA00022989"/>
    </source>
</evidence>
<reference evidence="14" key="1">
    <citation type="submission" date="2025-08" db="UniProtKB">
        <authorList>
            <consortium name="RefSeq"/>
        </authorList>
    </citation>
    <scope>IDENTIFICATION</scope>
    <source>
        <strain evidence="14">OHB3-1</strain>
    </source>
</reference>
<gene>
    <name evidence="14" type="primary">LOC111009467</name>
</gene>
<evidence type="ECO:0000256" key="7">
    <source>
        <dbReference type="ARBA" id="ARBA00023002"/>
    </source>
</evidence>
<keyword evidence="9 12" id="KW-0503">Monooxygenase</keyword>
<evidence type="ECO:0000256" key="11">
    <source>
        <dbReference type="PIRSR" id="PIRSR602401-1"/>
    </source>
</evidence>
<dbReference type="InterPro" id="IPR017972">
    <property type="entry name" value="Cyt_P450_CS"/>
</dbReference>
<name>A0A6J1C9L7_MOMCH</name>
<accession>A0A6J1C9L7</accession>
<keyword evidence="10" id="KW-0472">Membrane</keyword>
<dbReference type="PANTHER" id="PTHR47947">
    <property type="entry name" value="CYTOCHROME P450 82C3-RELATED"/>
    <property type="match status" value="1"/>
</dbReference>
<dbReference type="RefSeq" id="XP_022138249.1">
    <property type="nucleotide sequence ID" value="XM_022282557.1"/>
</dbReference>
<evidence type="ECO:0000256" key="8">
    <source>
        <dbReference type="ARBA" id="ARBA00023004"/>
    </source>
</evidence>
<dbReference type="GO" id="GO:0005506">
    <property type="term" value="F:iron ion binding"/>
    <property type="evidence" value="ECO:0007669"/>
    <property type="project" value="InterPro"/>
</dbReference>
<dbReference type="Proteomes" id="UP000504603">
    <property type="component" value="Unplaced"/>
</dbReference>
<evidence type="ECO:0000256" key="3">
    <source>
        <dbReference type="ARBA" id="ARBA00022617"/>
    </source>
</evidence>
<keyword evidence="3 11" id="KW-0349">Heme</keyword>